<evidence type="ECO:0000256" key="1">
    <source>
        <dbReference type="SAM" id="Phobius"/>
    </source>
</evidence>
<name>A0A5K3EZ48_MESCO</name>
<keyword evidence="1" id="KW-0812">Transmembrane</keyword>
<proteinExistence type="predicted"/>
<organism evidence="2">
    <name type="scientific">Mesocestoides corti</name>
    <name type="common">Flatworm</name>
    <dbReference type="NCBI Taxonomy" id="53468"/>
    <lineage>
        <taxon>Eukaryota</taxon>
        <taxon>Metazoa</taxon>
        <taxon>Spiralia</taxon>
        <taxon>Lophotrochozoa</taxon>
        <taxon>Platyhelminthes</taxon>
        <taxon>Cestoda</taxon>
        <taxon>Eucestoda</taxon>
        <taxon>Cyclophyllidea</taxon>
        <taxon>Mesocestoididae</taxon>
        <taxon>Mesocestoides</taxon>
    </lineage>
</organism>
<protein>
    <submittedName>
        <fullName evidence="2">Uncharacterized protein</fullName>
    </submittedName>
</protein>
<sequence>MNSRPLDEVAPSYQNLSESLQKVGSSNFLKGQIDQIEQLLKNTDKFTLFWGSILLCLSIVLLLTLVCWFGCKRRRRLSKKKAKMYSLIASSEGESASFFNPGLTAFKEGEEEDVEESKPIQKSYHKI</sequence>
<accession>A0A5K3EZ48</accession>
<dbReference type="WBParaSite" id="MCU_004162-RA">
    <property type="protein sequence ID" value="MCU_004162-RA"/>
    <property type="gene ID" value="MCU_004162"/>
</dbReference>
<dbReference type="AlphaFoldDB" id="A0A5K3EZ48"/>
<keyword evidence="1" id="KW-1133">Transmembrane helix</keyword>
<keyword evidence="1" id="KW-0472">Membrane</keyword>
<feature type="transmembrane region" description="Helical" evidence="1">
    <location>
        <begin position="48"/>
        <end position="71"/>
    </location>
</feature>
<evidence type="ECO:0000313" key="2">
    <source>
        <dbReference type="WBParaSite" id="MCU_004162-RA"/>
    </source>
</evidence>
<reference evidence="2" key="1">
    <citation type="submission" date="2019-11" db="UniProtKB">
        <authorList>
            <consortium name="WormBaseParasite"/>
        </authorList>
    </citation>
    <scope>IDENTIFICATION</scope>
</reference>